<keyword evidence="2" id="KW-1185">Reference proteome</keyword>
<reference evidence="1" key="1">
    <citation type="submission" date="2022-03" db="EMBL/GenBank/DDBJ databases">
        <authorList>
            <person name="Lindestad O."/>
        </authorList>
    </citation>
    <scope>NUCLEOTIDE SEQUENCE</scope>
</reference>
<evidence type="ECO:0000313" key="2">
    <source>
        <dbReference type="Proteomes" id="UP000838756"/>
    </source>
</evidence>
<dbReference type="Pfam" id="PF13344">
    <property type="entry name" value="Hydrolase_6"/>
    <property type="match status" value="1"/>
</dbReference>
<dbReference type="GO" id="GO:0005737">
    <property type="term" value="C:cytoplasm"/>
    <property type="evidence" value="ECO:0007669"/>
    <property type="project" value="TreeGrafter"/>
</dbReference>
<dbReference type="SUPFAM" id="SSF56784">
    <property type="entry name" value="HAD-like"/>
    <property type="match status" value="1"/>
</dbReference>
<proteinExistence type="predicted"/>
<dbReference type="EMBL" id="CAKXAJ010026435">
    <property type="protein sequence ID" value="CAH2268419.1"/>
    <property type="molecule type" value="Genomic_DNA"/>
</dbReference>
<name>A0A8S4SGA8_9NEOP</name>
<protein>
    <submittedName>
        <fullName evidence="1">Jg6287 protein</fullName>
    </submittedName>
</protein>
<dbReference type="GO" id="GO:0016791">
    <property type="term" value="F:phosphatase activity"/>
    <property type="evidence" value="ECO:0007669"/>
    <property type="project" value="TreeGrafter"/>
</dbReference>
<dbReference type="InterPro" id="IPR036412">
    <property type="entry name" value="HAD-like_sf"/>
</dbReference>
<accession>A0A8S4SGA8</accession>
<evidence type="ECO:0000313" key="1">
    <source>
        <dbReference type="EMBL" id="CAH2268419.1"/>
    </source>
</evidence>
<dbReference type="Gene3D" id="3.40.50.1000">
    <property type="entry name" value="HAD superfamily/HAD-like"/>
    <property type="match status" value="2"/>
</dbReference>
<dbReference type="PANTHER" id="PTHR19288">
    <property type="entry name" value="4-NITROPHENYLPHOSPHATASE-RELATED"/>
    <property type="match status" value="1"/>
</dbReference>
<dbReference type="InterPro" id="IPR023214">
    <property type="entry name" value="HAD_sf"/>
</dbReference>
<gene>
    <name evidence="1" type="primary">jg6287</name>
    <name evidence="1" type="ORF">PAEG_LOCUS26776</name>
</gene>
<dbReference type="AlphaFoldDB" id="A0A8S4SGA8"/>
<dbReference type="OrthoDB" id="413953at2759"/>
<dbReference type="InterPro" id="IPR006357">
    <property type="entry name" value="HAD-SF_hydro_IIA"/>
</dbReference>
<sequence length="223" mass="25082">MEPVNLLKLNETELKEFLSSFDHVFSDCDGVVWETKNPMPGAGKFFELMKRLGKTVHFVSNNSLRTREDYEAKFNSAGIEGGYEFLTVPSTAIAEYLKSVKFEKTVYCVACPETIAVLTSNGFKCKEGPEVGTYYYSDYIEYLTDDEEIGAVVFDSDFKVNLPKLYKALTYLRRPEVLFINGATDRYVPLKAGVLTLGTTILVLLLVYNETTLPQRSPAASRI</sequence>
<dbReference type="Proteomes" id="UP000838756">
    <property type="component" value="Unassembled WGS sequence"/>
</dbReference>
<organism evidence="1 2">
    <name type="scientific">Pararge aegeria aegeria</name>
    <dbReference type="NCBI Taxonomy" id="348720"/>
    <lineage>
        <taxon>Eukaryota</taxon>
        <taxon>Metazoa</taxon>
        <taxon>Ecdysozoa</taxon>
        <taxon>Arthropoda</taxon>
        <taxon>Hexapoda</taxon>
        <taxon>Insecta</taxon>
        <taxon>Pterygota</taxon>
        <taxon>Neoptera</taxon>
        <taxon>Endopterygota</taxon>
        <taxon>Lepidoptera</taxon>
        <taxon>Glossata</taxon>
        <taxon>Ditrysia</taxon>
        <taxon>Papilionoidea</taxon>
        <taxon>Nymphalidae</taxon>
        <taxon>Satyrinae</taxon>
        <taxon>Satyrini</taxon>
        <taxon>Parargina</taxon>
        <taxon>Pararge</taxon>
    </lineage>
</organism>
<dbReference type="PANTHER" id="PTHR19288:SF4">
    <property type="entry name" value="RE04130P-RELATED"/>
    <property type="match status" value="1"/>
</dbReference>
<comment type="caution">
    <text evidence="1">The sequence shown here is derived from an EMBL/GenBank/DDBJ whole genome shotgun (WGS) entry which is preliminary data.</text>
</comment>